<dbReference type="Pfam" id="PF13977">
    <property type="entry name" value="TetR_C_6"/>
    <property type="match status" value="1"/>
</dbReference>
<organism evidence="7 8">
    <name type="scientific">Natrinema versiforme</name>
    <dbReference type="NCBI Taxonomy" id="88724"/>
    <lineage>
        <taxon>Archaea</taxon>
        <taxon>Methanobacteriati</taxon>
        <taxon>Methanobacteriota</taxon>
        <taxon>Stenosarchaea group</taxon>
        <taxon>Halobacteria</taxon>
        <taxon>Halobacteriales</taxon>
        <taxon>Natrialbaceae</taxon>
        <taxon>Natrinema</taxon>
    </lineage>
</organism>
<keyword evidence="4" id="KW-0804">Transcription</keyword>
<keyword evidence="1" id="KW-0678">Repressor</keyword>
<dbReference type="InterPro" id="IPR036271">
    <property type="entry name" value="Tet_transcr_reg_TetR-rel_C_sf"/>
</dbReference>
<feature type="domain" description="HTH tetR-type" evidence="6">
    <location>
        <begin position="3"/>
        <end position="63"/>
    </location>
</feature>
<evidence type="ECO:0000256" key="1">
    <source>
        <dbReference type="ARBA" id="ARBA00022491"/>
    </source>
</evidence>
<dbReference type="InterPro" id="IPR039538">
    <property type="entry name" value="BetI_C"/>
</dbReference>
<dbReference type="OrthoDB" id="135877at2157"/>
<evidence type="ECO:0000256" key="4">
    <source>
        <dbReference type="ARBA" id="ARBA00023163"/>
    </source>
</evidence>
<evidence type="ECO:0000256" key="2">
    <source>
        <dbReference type="ARBA" id="ARBA00023015"/>
    </source>
</evidence>
<evidence type="ECO:0000313" key="7">
    <source>
        <dbReference type="EMBL" id="QCS44873.1"/>
    </source>
</evidence>
<dbReference type="PANTHER" id="PTHR30055:SF234">
    <property type="entry name" value="HTH-TYPE TRANSCRIPTIONAL REGULATOR BETI"/>
    <property type="match status" value="1"/>
</dbReference>
<proteinExistence type="predicted"/>
<dbReference type="PROSITE" id="PS50977">
    <property type="entry name" value="HTH_TETR_2"/>
    <property type="match status" value="1"/>
</dbReference>
<dbReference type="KEGG" id="nvr:FEJ81_21525"/>
<dbReference type="RefSeq" id="WP_138247263.1">
    <property type="nucleotide sequence ID" value="NZ_CP040332.1"/>
</dbReference>
<dbReference type="PANTHER" id="PTHR30055">
    <property type="entry name" value="HTH-TYPE TRANSCRIPTIONAL REGULATOR RUTR"/>
    <property type="match status" value="1"/>
</dbReference>
<dbReference type="PRINTS" id="PR00455">
    <property type="entry name" value="HTHTETR"/>
</dbReference>
<dbReference type="InterPro" id="IPR001647">
    <property type="entry name" value="HTH_TetR"/>
</dbReference>
<dbReference type="Proteomes" id="UP000302218">
    <property type="component" value="Plasmid pNVE414"/>
</dbReference>
<reference evidence="8" key="1">
    <citation type="submission" date="2019-05" db="EMBL/GenBank/DDBJ databases">
        <title>Genome sequence and methylation pattern of the halophilic Archaeon Natrinema versiforme BOL5-4.</title>
        <authorList>
            <person name="DasSarma P."/>
            <person name="Anton B.P."/>
            <person name="DasSarma S.L."/>
            <person name="Martinez F.L."/>
            <person name="Guzman D."/>
            <person name="Roberts R.J."/>
            <person name="DasSarma S."/>
        </authorList>
    </citation>
    <scope>NUCLEOTIDE SEQUENCE [LARGE SCALE GENOMIC DNA]</scope>
    <source>
        <strain evidence="8">BOL5-4</strain>
        <plasmid evidence="8">pnve414</plasmid>
    </source>
</reference>
<dbReference type="InterPro" id="IPR050109">
    <property type="entry name" value="HTH-type_TetR-like_transc_reg"/>
</dbReference>
<feature type="DNA-binding region" description="H-T-H motif" evidence="5">
    <location>
        <begin position="26"/>
        <end position="45"/>
    </location>
</feature>
<dbReference type="SUPFAM" id="SSF46689">
    <property type="entry name" value="Homeodomain-like"/>
    <property type="match status" value="1"/>
</dbReference>
<keyword evidence="2" id="KW-0805">Transcription regulation</keyword>
<evidence type="ECO:0000313" key="8">
    <source>
        <dbReference type="Proteomes" id="UP000302218"/>
    </source>
</evidence>
<keyword evidence="3 5" id="KW-0238">DNA-binding</keyword>
<dbReference type="GO" id="GO:0000976">
    <property type="term" value="F:transcription cis-regulatory region binding"/>
    <property type="evidence" value="ECO:0007669"/>
    <property type="project" value="TreeGrafter"/>
</dbReference>
<name>A0A4P8WQT0_9EURY</name>
<dbReference type="Gene3D" id="1.10.357.10">
    <property type="entry name" value="Tetracycline Repressor, domain 2"/>
    <property type="match status" value="1"/>
</dbReference>
<dbReference type="GeneID" id="40267911"/>
<keyword evidence="7" id="KW-0614">Plasmid</keyword>
<accession>A0A4P8WQT0</accession>
<dbReference type="AlphaFoldDB" id="A0A4P8WQT0"/>
<gene>
    <name evidence="7" type="ORF">FEJ81_21525</name>
</gene>
<dbReference type="InterPro" id="IPR009057">
    <property type="entry name" value="Homeodomain-like_sf"/>
</dbReference>
<protein>
    <submittedName>
        <fullName evidence="7">TetR/AcrR family transcriptional regulator</fullName>
    </submittedName>
</protein>
<dbReference type="SUPFAM" id="SSF48498">
    <property type="entry name" value="Tetracyclin repressor-like, C-terminal domain"/>
    <property type="match status" value="1"/>
</dbReference>
<sequence length="199" mass="22366">MNDDPTTEILDATYQALCKHGYAELTVQDIAAESAMSKASIHYHYDSKDDLFVACLESLYDRYTAHIEAAAGETPRKQLRSLLELLVTDTGEISGTEFRTAMLELKAQAPYNEEIQDRLVEFDAVLFERLEEIIEAGVSRGEFTDRIDPSVAAESLTTTIMGAHTRRVAVDHSTDRLYEMMTGYIETNLLTEMTVEGRQ</sequence>
<dbReference type="EMBL" id="CP040332">
    <property type="protein sequence ID" value="QCS44873.1"/>
    <property type="molecule type" value="Genomic_DNA"/>
</dbReference>
<evidence type="ECO:0000256" key="5">
    <source>
        <dbReference type="PROSITE-ProRule" id="PRU00335"/>
    </source>
</evidence>
<evidence type="ECO:0000256" key="3">
    <source>
        <dbReference type="ARBA" id="ARBA00023125"/>
    </source>
</evidence>
<dbReference type="GO" id="GO:0003700">
    <property type="term" value="F:DNA-binding transcription factor activity"/>
    <property type="evidence" value="ECO:0007669"/>
    <property type="project" value="TreeGrafter"/>
</dbReference>
<evidence type="ECO:0000259" key="6">
    <source>
        <dbReference type="PROSITE" id="PS50977"/>
    </source>
</evidence>
<dbReference type="Pfam" id="PF00440">
    <property type="entry name" value="TetR_N"/>
    <property type="match status" value="1"/>
</dbReference>
<geneLocation type="plasmid" evidence="8">
    <name>pnve414</name>
</geneLocation>